<organism evidence="2 3">
    <name type="scientific">Anas platyrhynchos</name>
    <name type="common">Mallard</name>
    <name type="synonym">Anas boschas</name>
    <dbReference type="NCBI Taxonomy" id="8839"/>
    <lineage>
        <taxon>Eukaryota</taxon>
        <taxon>Metazoa</taxon>
        <taxon>Chordata</taxon>
        <taxon>Craniata</taxon>
        <taxon>Vertebrata</taxon>
        <taxon>Euteleostomi</taxon>
        <taxon>Archelosauria</taxon>
        <taxon>Archosauria</taxon>
        <taxon>Dinosauria</taxon>
        <taxon>Saurischia</taxon>
        <taxon>Theropoda</taxon>
        <taxon>Coelurosauria</taxon>
        <taxon>Aves</taxon>
        <taxon>Neognathae</taxon>
        <taxon>Galloanserae</taxon>
        <taxon>Anseriformes</taxon>
        <taxon>Anatidae</taxon>
        <taxon>Anatinae</taxon>
        <taxon>Anas</taxon>
    </lineage>
</organism>
<dbReference type="EMBL" id="KB743402">
    <property type="protein sequence ID" value="EOA98945.1"/>
    <property type="molecule type" value="Genomic_DNA"/>
</dbReference>
<proteinExistence type="predicted"/>
<evidence type="ECO:0000313" key="2">
    <source>
        <dbReference type="EMBL" id="EOA98945.1"/>
    </source>
</evidence>
<gene>
    <name evidence="2" type="ORF">Anapl_05142</name>
</gene>
<evidence type="ECO:0000256" key="1">
    <source>
        <dbReference type="SAM" id="MobiDB-lite"/>
    </source>
</evidence>
<reference evidence="3" key="1">
    <citation type="journal article" date="2013" name="Nat. Genet.">
        <title>The duck genome and transcriptome provide insight into an avian influenza virus reservoir species.</title>
        <authorList>
            <person name="Huang Y."/>
            <person name="Li Y."/>
            <person name="Burt D.W."/>
            <person name="Chen H."/>
            <person name="Zhang Y."/>
            <person name="Qian W."/>
            <person name="Kim H."/>
            <person name="Gan S."/>
            <person name="Zhao Y."/>
            <person name="Li J."/>
            <person name="Yi K."/>
            <person name="Feng H."/>
            <person name="Zhu P."/>
            <person name="Li B."/>
            <person name="Liu Q."/>
            <person name="Fairley S."/>
            <person name="Magor K.E."/>
            <person name="Du Z."/>
            <person name="Hu X."/>
            <person name="Goodman L."/>
            <person name="Tafer H."/>
            <person name="Vignal A."/>
            <person name="Lee T."/>
            <person name="Kim K.W."/>
            <person name="Sheng Z."/>
            <person name="An Y."/>
            <person name="Searle S."/>
            <person name="Herrero J."/>
            <person name="Groenen M.A."/>
            <person name="Crooijmans R.P."/>
            <person name="Faraut T."/>
            <person name="Cai Q."/>
            <person name="Webster R.G."/>
            <person name="Aldridge J.R."/>
            <person name="Warren W.C."/>
            <person name="Bartschat S."/>
            <person name="Kehr S."/>
            <person name="Marz M."/>
            <person name="Stadler P.F."/>
            <person name="Smith J."/>
            <person name="Kraus R.H."/>
            <person name="Zhao Y."/>
            <person name="Ren L."/>
            <person name="Fei J."/>
            <person name="Morisson M."/>
            <person name="Kaiser P."/>
            <person name="Griffin D.K."/>
            <person name="Rao M."/>
            <person name="Pitel F."/>
            <person name="Wang J."/>
            <person name="Li N."/>
        </authorList>
    </citation>
    <scope>NUCLEOTIDE SEQUENCE [LARGE SCALE GENOMIC DNA]</scope>
</reference>
<keyword evidence="3" id="KW-1185">Reference proteome</keyword>
<accession>R0JNQ0</accession>
<dbReference type="AlphaFoldDB" id="R0JNQ0"/>
<protein>
    <submittedName>
        <fullName evidence="2">Uncharacterized protein</fullName>
    </submittedName>
</protein>
<feature type="compositionally biased region" description="Basic and acidic residues" evidence="1">
    <location>
        <begin position="128"/>
        <end position="141"/>
    </location>
</feature>
<name>R0JNQ0_ANAPL</name>
<evidence type="ECO:0000313" key="3">
    <source>
        <dbReference type="Proteomes" id="UP000296049"/>
    </source>
</evidence>
<sequence length="141" mass="15683">MPARIPAAGTGAVLFWEADTCLRGAGWRPMSRHWQPATASGWTMSVEQGLANKINDQKVFEPPQAFREETLVKHNHNADKTYHTPIARDGLSEVTLGLVLACDALVTADRKDSKCHYKTTPDNAVQQDDSRKLQRTRSLPD</sequence>
<feature type="region of interest" description="Disordered" evidence="1">
    <location>
        <begin position="115"/>
        <end position="141"/>
    </location>
</feature>
<dbReference type="Proteomes" id="UP000296049">
    <property type="component" value="Unassembled WGS sequence"/>
</dbReference>